<evidence type="ECO:0000313" key="5">
    <source>
        <dbReference type="EMBL" id="KAA0257071.1"/>
    </source>
</evidence>
<feature type="domain" description="Helicase ATP-binding" evidence="3">
    <location>
        <begin position="62"/>
        <end position="239"/>
    </location>
</feature>
<keyword evidence="2" id="KW-0067">ATP-binding</keyword>
<dbReference type="InterPro" id="IPR018973">
    <property type="entry name" value="MZB"/>
</dbReference>
<dbReference type="SUPFAM" id="SSF52540">
    <property type="entry name" value="P-loop containing nucleoside triphosphate hydrolases"/>
    <property type="match status" value="1"/>
</dbReference>
<dbReference type="CDD" id="cd18797">
    <property type="entry name" value="SF2_C_Hrq"/>
    <property type="match status" value="1"/>
</dbReference>
<dbReference type="GO" id="GO:0005524">
    <property type="term" value="F:ATP binding"/>
    <property type="evidence" value="ECO:0007669"/>
    <property type="project" value="UniProtKB-KW"/>
</dbReference>
<dbReference type="SMART" id="SM00490">
    <property type="entry name" value="HELICc"/>
    <property type="match status" value="1"/>
</dbReference>
<dbReference type="PROSITE" id="PS51192">
    <property type="entry name" value="HELICASE_ATP_BIND_1"/>
    <property type="match status" value="1"/>
</dbReference>
<dbReference type="OrthoDB" id="9815222at2"/>
<name>A0A5A8F103_9BACT</name>
<comment type="caution">
    <text evidence="5">The sequence shown here is derived from an EMBL/GenBank/DDBJ whole genome shotgun (WGS) entry which is preliminary data.</text>
</comment>
<evidence type="ECO:0000259" key="4">
    <source>
        <dbReference type="PROSITE" id="PS51194"/>
    </source>
</evidence>
<keyword evidence="6" id="KW-1185">Reference proteome</keyword>
<dbReference type="GO" id="GO:0043138">
    <property type="term" value="F:3'-5' DNA helicase activity"/>
    <property type="evidence" value="ECO:0007669"/>
    <property type="project" value="TreeGrafter"/>
</dbReference>
<dbReference type="SMART" id="SM00487">
    <property type="entry name" value="DEXDc"/>
    <property type="match status" value="1"/>
</dbReference>
<accession>A0A5A8F103</accession>
<dbReference type="CDD" id="cd17923">
    <property type="entry name" value="DEXHc_Hrq1-like"/>
    <property type="match status" value="1"/>
</dbReference>
<dbReference type="Pfam" id="PF09369">
    <property type="entry name" value="MZB"/>
    <property type="match status" value="1"/>
</dbReference>
<keyword evidence="1" id="KW-0547">Nucleotide-binding</keyword>
<dbReference type="GO" id="GO:0003676">
    <property type="term" value="F:nucleic acid binding"/>
    <property type="evidence" value="ECO:0007669"/>
    <property type="project" value="InterPro"/>
</dbReference>
<reference evidence="5 6" key="1">
    <citation type="submission" date="2019-06" db="EMBL/GenBank/DDBJ databases">
        <title>Genomic insights into carbon and energy metabolism of Deferribacter autotrophicus revealed new metabolic traits in the phylum Deferribacteres.</title>
        <authorList>
            <person name="Slobodkin A.I."/>
            <person name="Slobodkina G.B."/>
            <person name="Allioux M."/>
            <person name="Alain K."/>
            <person name="Jebbar M."/>
            <person name="Shadrin V."/>
            <person name="Kublanov I.V."/>
            <person name="Toshchakov S.V."/>
            <person name="Bonch-Osmolovskaya E.A."/>
        </authorList>
    </citation>
    <scope>NUCLEOTIDE SEQUENCE [LARGE SCALE GENOMIC DNA]</scope>
    <source>
        <strain evidence="5 6">SL50</strain>
    </source>
</reference>
<keyword evidence="5" id="KW-0347">Helicase</keyword>
<organism evidence="5 6">
    <name type="scientific">Deferribacter autotrophicus</name>
    <dbReference type="NCBI Taxonomy" id="500465"/>
    <lineage>
        <taxon>Bacteria</taxon>
        <taxon>Pseudomonadati</taxon>
        <taxon>Deferribacterota</taxon>
        <taxon>Deferribacteres</taxon>
        <taxon>Deferribacterales</taxon>
        <taxon>Deferribacteraceae</taxon>
        <taxon>Deferribacter</taxon>
    </lineage>
</organism>
<dbReference type="InterPro" id="IPR027417">
    <property type="entry name" value="P-loop_NTPase"/>
</dbReference>
<dbReference type="PANTHER" id="PTHR47957">
    <property type="entry name" value="ATP-DEPENDENT HELICASE HRQ1"/>
    <property type="match status" value="1"/>
</dbReference>
<dbReference type="InterPro" id="IPR011545">
    <property type="entry name" value="DEAD/DEAH_box_helicase_dom"/>
</dbReference>
<dbReference type="GO" id="GO:0006289">
    <property type="term" value="P:nucleotide-excision repair"/>
    <property type="evidence" value="ECO:0007669"/>
    <property type="project" value="TreeGrafter"/>
</dbReference>
<protein>
    <submittedName>
        <fullName evidence="5">DEAD/DEAH box helicase</fullName>
    </submittedName>
</protein>
<dbReference type="PROSITE" id="PS51194">
    <property type="entry name" value="HELICASE_CTER"/>
    <property type="match status" value="1"/>
</dbReference>
<dbReference type="AlphaFoldDB" id="A0A5A8F103"/>
<dbReference type="GO" id="GO:0036297">
    <property type="term" value="P:interstrand cross-link repair"/>
    <property type="evidence" value="ECO:0007669"/>
    <property type="project" value="TreeGrafter"/>
</dbReference>
<dbReference type="PANTHER" id="PTHR47957:SF3">
    <property type="entry name" value="ATP-DEPENDENT HELICASE HRQ1"/>
    <property type="match status" value="1"/>
</dbReference>
<dbReference type="InterPro" id="IPR036397">
    <property type="entry name" value="RNaseH_sf"/>
</dbReference>
<keyword evidence="5" id="KW-0378">Hydrolase</keyword>
<dbReference type="InterPro" id="IPR014001">
    <property type="entry name" value="Helicase_ATP-bd"/>
</dbReference>
<evidence type="ECO:0000313" key="6">
    <source>
        <dbReference type="Proteomes" id="UP000322876"/>
    </source>
</evidence>
<proteinExistence type="predicted"/>
<dbReference type="InterPro" id="IPR012337">
    <property type="entry name" value="RNaseH-like_sf"/>
</dbReference>
<dbReference type="InterPro" id="IPR001650">
    <property type="entry name" value="Helicase_C-like"/>
</dbReference>
<gene>
    <name evidence="5" type="ORF">FHQ18_10915</name>
</gene>
<dbReference type="EMBL" id="VFJB01000009">
    <property type="protein sequence ID" value="KAA0257071.1"/>
    <property type="molecule type" value="Genomic_DNA"/>
</dbReference>
<dbReference type="InterPro" id="IPR038720">
    <property type="entry name" value="YprB_RNase_H-like_dom"/>
</dbReference>
<dbReference type="Gene3D" id="3.40.50.300">
    <property type="entry name" value="P-loop containing nucleotide triphosphate hydrolases"/>
    <property type="match status" value="2"/>
</dbReference>
<sequence length="925" mass="105543">MIESVVRYIKNGKFANDLVFEKILEEQKGSFVDLEIIENQIFKETLKEMGISHLYSHQAKAYKLIKEGKNVLITTPTASGKTLCYNLPILEDIYLNGSKALYLFPIKALGYDQKEKLEDFANKIPLFDFKVEVIDGDTDKKKRRKILTNPPDIIISNVDILHYSILPKITEWETFLKDLKYIVVDELHIYRGVFGSHVRNIFQRLKRFLPHLQIITASATIGNAKEFARDLFDIDFEHINENGAPSSKKYFLFFNPETVPAANLSSYFMKIFIESGIKTLCFTKSRIQTETIYRRLISDVNVKKDSISSYRAGFLPEERRAIEKNFRDGKLKGVIATSAFELGIDIGGIDATIILGFPGSLMSLWQRAGRGGRNGNESLIILIATNDALDQYFVKNPDKLLSSSFEDALIDIDNEIIQKQHIQCAAFEKPISNSEYYYNHYSRIIDNMLESKELFQDEENRVIVTFKNYPHKEVDLRASGNTYTIMMNNIIIGTNSAKKAYTENHIGAIYLHRGETFIVEKIDHSKREIHVKPANPNYYTRPLVEKQTAILKIHKETNISNFNCKYVDLLVTEHLTGYEKIAEKTGEKLGKVDIETEPIQFETKGIVIEIPETQLIGNLMGSIHAIEHAIIAMIPTEILCDRNDIGGISYPAHPQTGKISIFLYDGYPGGIGITKRVFDKIEKILQITLLNIKNCQCETGCPACIISPKCGSGNYPLDKNGATALLEFILNKKSDTKKVSNSVHKDDILVFDIETKYSANEVGGWKNAHKMGVAILVAYSFKKDDYLIFYEKDMRFFEDIIKNAKALIGFNIINFDFKVLSAYLSINKKHSIILDILHDIKNITGKRFSLNNIAKATLNIQKCADGLQSLQWYKEGNFDKIIEYCKKDVEITYKVFEYGIQHKKVYCDNKGLKITIPVNWNYVFM</sequence>
<dbReference type="SUPFAM" id="SSF53098">
    <property type="entry name" value="Ribonuclease H-like"/>
    <property type="match status" value="1"/>
</dbReference>
<dbReference type="Proteomes" id="UP000322876">
    <property type="component" value="Unassembled WGS sequence"/>
</dbReference>
<evidence type="ECO:0000256" key="1">
    <source>
        <dbReference type="ARBA" id="ARBA00022741"/>
    </source>
</evidence>
<dbReference type="InterPro" id="IPR055227">
    <property type="entry name" value="HRQ1_WHD"/>
</dbReference>
<evidence type="ECO:0000256" key="2">
    <source>
        <dbReference type="ARBA" id="ARBA00022840"/>
    </source>
</evidence>
<feature type="domain" description="Helicase C-terminal" evidence="4">
    <location>
        <begin position="263"/>
        <end position="416"/>
    </location>
</feature>
<dbReference type="Pfam" id="PF13482">
    <property type="entry name" value="RNase_H_2"/>
    <property type="match status" value="1"/>
</dbReference>
<dbReference type="Pfam" id="PF22982">
    <property type="entry name" value="WHD_HRQ1"/>
    <property type="match status" value="1"/>
</dbReference>
<dbReference type="Gene3D" id="3.30.420.10">
    <property type="entry name" value="Ribonuclease H-like superfamily/Ribonuclease H"/>
    <property type="match status" value="1"/>
</dbReference>
<dbReference type="Pfam" id="PF00270">
    <property type="entry name" value="DEAD"/>
    <property type="match status" value="1"/>
</dbReference>
<dbReference type="RefSeq" id="WP_149267216.1">
    <property type="nucleotide sequence ID" value="NZ_VFJB01000009.1"/>
</dbReference>
<evidence type="ECO:0000259" key="3">
    <source>
        <dbReference type="PROSITE" id="PS51192"/>
    </source>
</evidence>
<dbReference type="Pfam" id="PF00271">
    <property type="entry name" value="Helicase_C"/>
    <property type="match status" value="1"/>
</dbReference>